<reference evidence="2" key="1">
    <citation type="submission" date="2013-01" db="EMBL/GenBank/DDBJ databases">
        <title>Draft Genome Sequence of a Mulberry Tree, Morus notabilis C.K. Schneid.</title>
        <authorList>
            <person name="He N."/>
            <person name="Zhao S."/>
        </authorList>
    </citation>
    <scope>NUCLEOTIDE SEQUENCE</scope>
</reference>
<evidence type="ECO:0008006" key="3">
    <source>
        <dbReference type="Google" id="ProtNLM"/>
    </source>
</evidence>
<sequence>MEHYHDLHEAEKILDNLLLQEELHWKQRSRISWLEAAIEEITNFIQLSVTKETNQFLLAPFSDQEILDAIKSMPPDKSPGEDGMPAIFSQKNRRTVGSLVTKAVQEIMW</sequence>
<dbReference type="AlphaFoldDB" id="W9SK15"/>
<dbReference type="Proteomes" id="UP000030645">
    <property type="component" value="Unassembled WGS sequence"/>
</dbReference>
<gene>
    <name evidence="1" type="ORF">L484_016897</name>
</gene>
<dbReference type="EMBL" id="KE345730">
    <property type="protein sequence ID" value="EXC12967.1"/>
    <property type="molecule type" value="Genomic_DNA"/>
</dbReference>
<accession>W9SK15</accession>
<evidence type="ECO:0000313" key="2">
    <source>
        <dbReference type="Proteomes" id="UP000030645"/>
    </source>
</evidence>
<evidence type="ECO:0000313" key="1">
    <source>
        <dbReference type="EMBL" id="EXC12967.1"/>
    </source>
</evidence>
<proteinExistence type="predicted"/>
<keyword evidence="2" id="KW-1185">Reference proteome</keyword>
<protein>
    <recommendedName>
        <fullName evidence="3">Reverse transcriptase domain-containing protein</fullName>
    </recommendedName>
</protein>
<organism evidence="1 2">
    <name type="scientific">Morus notabilis</name>
    <dbReference type="NCBI Taxonomy" id="981085"/>
    <lineage>
        <taxon>Eukaryota</taxon>
        <taxon>Viridiplantae</taxon>
        <taxon>Streptophyta</taxon>
        <taxon>Embryophyta</taxon>
        <taxon>Tracheophyta</taxon>
        <taxon>Spermatophyta</taxon>
        <taxon>Magnoliopsida</taxon>
        <taxon>eudicotyledons</taxon>
        <taxon>Gunneridae</taxon>
        <taxon>Pentapetalae</taxon>
        <taxon>rosids</taxon>
        <taxon>fabids</taxon>
        <taxon>Rosales</taxon>
        <taxon>Moraceae</taxon>
        <taxon>Moreae</taxon>
        <taxon>Morus</taxon>
    </lineage>
</organism>
<name>W9SK15_9ROSA</name>